<reference evidence="1 2" key="1">
    <citation type="submission" date="2019-11" db="EMBL/GenBank/DDBJ databases">
        <title>Comparative genomics of hydrocarbon-degrading Desulfosarcina strains.</title>
        <authorList>
            <person name="Watanabe M."/>
            <person name="Kojima H."/>
            <person name="Fukui M."/>
        </authorList>
    </citation>
    <scope>NUCLEOTIDE SEQUENCE [LARGE SCALE GENOMIC DNA]</scope>
    <source>
        <strain evidence="2">oXyS1</strain>
    </source>
</reference>
<accession>A0A5K8AHH1</accession>
<keyword evidence="2" id="KW-1185">Reference proteome</keyword>
<dbReference type="AlphaFoldDB" id="A0A5K8AHH1"/>
<name>A0A5K8AHH1_9BACT</name>
<gene>
    <name evidence="1" type="ORF">DSCOOX_44740</name>
</gene>
<dbReference type="EMBL" id="AP021879">
    <property type="protein sequence ID" value="BBO91294.1"/>
    <property type="molecule type" value="Genomic_DNA"/>
</dbReference>
<evidence type="ECO:0000313" key="2">
    <source>
        <dbReference type="Proteomes" id="UP000422108"/>
    </source>
</evidence>
<organism evidence="1 2">
    <name type="scientific">Desulfosarcina ovata subsp. ovata</name>
    <dbReference type="NCBI Taxonomy" id="2752305"/>
    <lineage>
        <taxon>Bacteria</taxon>
        <taxon>Pseudomonadati</taxon>
        <taxon>Thermodesulfobacteriota</taxon>
        <taxon>Desulfobacteria</taxon>
        <taxon>Desulfobacterales</taxon>
        <taxon>Desulfosarcinaceae</taxon>
        <taxon>Desulfosarcina</taxon>
    </lineage>
</organism>
<dbReference type="Proteomes" id="UP000422108">
    <property type="component" value="Chromosome"/>
</dbReference>
<sequence length="49" mass="5690">MNFIVVVGAGQTRQQDLKKALEMLPKEKNAGFVRNRYKGATRLYNWYGK</sequence>
<dbReference type="RefSeq" id="WP_155312237.1">
    <property type="nucleotide sequence ID" value="NZ_AP021879.1"/>
</dbReference>
<proteinExistence type="predicted"/>
<evidence type="ECO:0000313" key="1">
    <source>
        <dbReference type="EMBL" id="BBO91294.1"/>
    </source>
</evidence>
<protein>
    <submittedName>
        <fullName evidence="1">Uncharacterized protein</fullName>
    </submittedName>
</protein>